<name>A0A4V3CVM6_9HYPH</name>
<evidence type="ECO:0000259" key="10">
    <source>
        <dbReference type="Pfam" id="PF00535"/>
    </source>
</evidence>
<evidence type="ECO:0000256" key="2">
    <source>
        <dbReference type="ARBA" id="ARBA00022475"/>
    </source>
</evidence>
<dbReference type="OrthoDB" id="9807795at2"/>
<dbReference type="SUPFAM" id="SSF53448">
    <property type="entry name" value="Nucleotide-diphospho-sugar transferases"/>
    <property type="match status" value="1"/>
</dbReference>
<evidence type="ECO:0000256" key="7">
    <source>
        <dbReference type="ARBA" id="ARBA00023136"/>
    </source>
</evidence>
<gene>
    <name evidence="11" type="ORF">EDD54_3054</name>
</gene>
<proteinExistence type="inferred from homology"/>
<dbReference type="CDD" id="cd04187">
    <property type="entry name" value="DPM1_like_bac"/>
    <property type="match status" value="1"/>
</dbReference>
<evidence type="ECO:0000256" key="8">
    <source>
        <dbReference type="ARBA" id="ARBA00038152"/>
    </source>
</evidence>
<dbReference type="InterPro" id="IPR029044">
    <property type="entry name" value="Nucleotide-diphossugar_trans"/>
</dbReference>
<evidence type="ECO:0000256" key="6">
    <source>
        <dbReference type="ARBA" id="ARBA00022989"/>
    </source>
</evidence>
<feature type="transmembrane region" description="Helical" evidence="9">
    <location>
        <begin position="235"/>
        <end position="256"/>
    </location>
</feature>
<sequence>MTAPARPADPLISIVVPVLNEAEAVPVFLAALTDALPAARLEIVFVDDGSTDATPAVLEAALAADPRCVVVTLSRNFGKEAALTAGLAAATGDVVVPMDVDLQDPPAVIPLLLAKWREGYDVAYGLREDRGTDSFLKRQSALWFYRIFNKTSDLPIPENTGDFRLMDRRVVDALNLLPERVRFMKGLFAWVGFRAVPVPYARAPRRAGRTKFNARRLWRLALDGFTCFSSMPLRIWSYVGAAVAGAAIVYAAVIVAKTLLLGRDVPGYASLMTVVLLLGGIQLITLGVIGEYLGRLFVEVKGRPVYVVDTVRRGVPAEGDGVPRP</sequence>
<evidence type="ECO:0000256" key="3">
    <source>
        <dbReference type="ARBA" id="ARBA00022676"/>
    </source>
</evidence>
<evidence type="ECO:0000256" key="4">
    <source>
        <dbReference type="ARBA" id="ARBA00022679"/>
    </source>
</evidence>
<dbReference type="Proteomes" id="UP000294547">
    <property type="component" value="Unassembled WGS sequence"/>
</dbReference>
<dbReference type="Pfam" id="PF00535">
    <property type="entry name" value="Glycos_transf_2"/>
    <property type="match status" value="1"/>
</dbReference>
<dbReference type="GO" id="GO:0016757">
    <property type="term" value="F:glycosyltransferase activity"/>
    <property type="evidence" value="ECO:0007669"/>
    <property type="project" value="UniProtKB-KW"/>
</dbReference>
<dbReference type="PANTHER" id="PTHR48090:SF1">
    <property type="entry name" value="PROPHAGE BACTOPRENOL GLUCOSYL TRANSFERASE HOMOLOG"/>
    <property type="match status" value="1"/>
</dbReference>
<keyword evidence="6 9" id="KW-1133">Transmembrane helix</keyword>
<dbReference type="InterPro" id="IPR050256">
    <property type="entry name" value="Glycosyltransferase_2"/>
</dbReference>
<dbReference type="InterPro" id="IPR001173">
    <property type="entry name" value="Glyco_trans_2-like"/>
</dbReference>
<evidence type="ECO:0000313" key="11">
    <source>
        <dbReference type="EMBL" id="TDP83098.1"/>
    </source>
</evidence>
<keyword evidence="5 9" id="KW-0812">Transmembrane</keyword>
<organism evidence="11 12">
    <name type="scientific">Oharaeibacter diazotrophicus</name>
    <dbReference type="NCBI Taxonomy" id="1920512"/>
    <lineage>
        <taxon>Bacteria</taxon>
        <taxon>Pseudomonadati</taxon>
        <taxon>Pseudomonadota</taxon>
        <taxon>Alphaproteobacteria</taxon>
        <taxon>Hyphomicrobiales</taxon>
        <taxon>Pleomorphomonadaceae</taxon>
        <taxon>Oharaeibacter</taxon>
    </lineage>
</organism>
<evidence type="ECO:0000256" key="9">
    <source>
        <dbReference type="SAM" id="Phobius"/>
    </source>
</evidence>
<reference evidence="11 12" key="1">
    <citation type="submission" date="2019-03" db="EMBL/GenBank/DDBJ databases">
        <title>Genomic Encyclopedia of Type Strains, Phase IV (KMG-IV): sequencing the most valuable type-strain genomes for metagenomic binning, comparative biology and taxonomic classification.</title>
        <authorList>
            <person name="Goeker M."/>
        </authorList>
    </citation>
    <scope>NUCLEOTIDE SEQUENCE [LARGE SCALE GENOMIC DNA]</scope>
    <source>
        <strain evidence="11 12">DSM 102969</strain>
    </source>
</reference>
<evidence type="ECO:0000313" key="12">
    <source>
        <dbReference type="Proteomes" id="UP000294547"/>
    </source>
</evidence>
<evidence type="ECO:0000256" key="5">
    <source>
        <dbReference type="ARBA" id="ARBA00022692"/>
    </source>
</evidence>
<protein>
    <submittedName>
        <fullName evidence="11">Glycosyltransferase involved in cell wall biosynthesis</fullName>
    </submittedName>
</protein>
<comment type="subcellular location">
    <subcellularLocation>
        <location evidence="1">Cell membrane</location>
        <topology evidence="1">Multi-pass membrane protein</topology>
    </subcellularLocation>
</comment>
<dbReference type="GO" id="GO:0005886">
    <property type="term" value="C:plasma membrane"/>
    <property type="evidence" value="ECO:0007669"/>
    <property type="project" value="UniProtKB-SubCell"/>
</dbReference>
<dbReference type="PANTHER" id="PTHR48090">
    <property type="entry name" value="UNDECAPRENYL-PHOSPHATE 4-DEOXY-4-FORMAMIDO-L-ARABINOSE TRANSFERASE-RELATED"/>
    <property type="match status" value="1"/>
</dbReference>
<comment type="similarity">
    <text evidence="8">Belongs to the glycosyltransferase 2 family. GtrB subfamily.</text>
</comment>
<keyword evidence="4 11" id="KW-0808">Transferase</keyword>
<keyword evidence="7 9" id="KW-0472">Membrane</keyword>
<comment type="caution">
    <text evidence="11">The sequence shown here is derived from an EMBL/GenBank/DDBJ whole genome shotgun (WGS) entry which is preliminary data.</text>
</comment>
<keyword evidence="2" id="KW-1003">Cell membrane</keyword>
<dbReference type="Gene3D" id="3.90.550.10">
    <property type="entry name" value="Spore Coat Polysaccharide Biosynthesis Protein SpsA, Chain A"/>
    <property type="match status" value="1"/>
</dbReference>
<keyword evidence="12" id="KW-1185">Reference proteome</keyword>
<evidence type="ECO:0000256" key="1">
    <source>
        <dbReference type="ARBA" id="ARBA00004651"/>
    </source>
</evidence>
<dbReference type="EMBL" id="SNXY01000009">
    <property type="protein sequence ID" value="TDP83098.1"/>
    <property type="molecule type" value="Genomic_DNA"/>
</dbReference>
<feature type="transmembrane region" description="Helical" evidence="9">
    <location>
        <begin position="268"/>
        <end position="289"/>
    </location>
</feature>
<feature type="domain" description="Glycosyltransferase 2-like" evidence="10">
    <location>
        <begin position="13"/>
        <end position="172"/>
    </location>
</feature>
<accession>A0A4V3CVM6</accession>
<dbReference type="FunFam" id="3.90.550.10:FF:000079">
    <property type="entry name" value="Probable glycosyl transferase"/>
    <property type="match status" value="1"/>
</dbReference>
<dbReference type="RefSeq" id="WP_126537764.1">
    <property type="nucleotide sequence ID" value="NZ_BSPM01000009.1"/>
</dbReference>
<keyword evidence="3" id="KW-0328">Glycosyltransferase</keyword>
<dbReference type="AlphaFoldDB" id="A0A4V3CVM6"/>